<evidence type="ECO:0000256" key="1">
    <source>
        <dbReference type="SAM" id="MobiDB-lite"/>
    </source>
</evidence>
<gene>
    <name evidence="2" type="ORF">SADUNF_Sadunf17G0136000</name>
</gene>
<keyword evidence="3" id="KW-1185">Reference proteome</keyword>
<evidence type="ECO:0000313" key="3">
    <source>
        <dbReference type="Proteomes" id="UP000657918"/>
    </source>
</evidence>
<organism evidence="2 3">
    <name type="scientific">Salix dunnii</name>
    <dbReference type="NCBI Taxonomy" id="1413687"/>
    <lineage>
        <taxon>Eukaryota</taxon>
        <taxon>Viridiplantae</taxon>
        <taxon>Streptophyta</taxon>
        <taxon>Embryophyta</taxon>
        <taxon>Tracheophyta</taxon>
        <taxon>Spermatophyta</taxon>
        <taxon>Magnoliopsida</taxon>
        <taxon>eudicotyledons</taxon>
        <taxon>Gunneridae</taxon>
        <taxon>Pentapetalae</taxon>
        <taxon>rosids</taxon>
        <taxon>fabids</taxon>
        <taxon>Malpighiales</taxon>
        <taxon>Salicaceae</taxon>
        <taxon>Saliceae</taxon>
        <taxon>Salix</taxon>
    </lineage>
</organism>
<proteinExistence type="predicted"/>
<sequence length="96" mass="11084">MDLMTVLQNREKWKKQQQLGEINQRIQNHTSVDHMQCFGDATARLHNALGQSEDKDEKNDDEDLAEADEEESDLDLAWKMVDAAIAATRRRKKKTS</sequence>
<dbReference type="AlphaFoldDB" id="A0A835J9J9"/>
<accession>A0A835J9J9</accession>
<dbReference type="Proteomes" id="UP000657918">
    <property type="component" value="Unassembled WGS sequence"/>
</dbReference>
<name>A0A835J9J9_9ROSI</name>
<feature type="region of interest" description="Disordered" evidence="1">
    <location>
        <begin position="43"/>
        <end position="73"/>
    </location>
</feature>
<reference evidence="2 3" key="1">
    <citation type="submission" date="2020-10" db="EMBL/GenBank/DDBJ databases">
        <title>Plant Genome Project.</title>
        <authorList>
            <person name="Zhang R.-G."/>
        </authorList>
    </citation>
    <scope>NUCLEOTIDE SEQUENCE [LARGE SCALE GENOMIC DNA]</scope>
    <source>
        <strain evidence="2">FAFU-HL-1</strain>
        <tissue evidence="2">Leaf</tissue>
    </source>
</reference>
<feature type="compositionally biased region" description="Acidic residues" evidence="1">
    <location>
        <begin position="59"/>
        <end position="73"/>
    </location>
</feature>
<comment type="caution">
    <text evidence="2">The sequence shown here is derived from an EMBL/GenBank/DDBJ whole genome shotgun (WGS) entry which is preliminary data.</text>
</comment>
<evidence type="ECO:0000313" key="2">
    <source>
        <dbReference type="EMBL" id="KAF9664244.1"/>
    </source>
</evidence>
<dbReference type="EMBL" id="JADGMS010000017">
    <property type="protein sequence ID" value="KAF9664244.1"/>
    <property type="molecule type" value="Genomic_DNA"/>
</dbReference>
<protein>
    <submittedName>
        <fullName evidence="2">Uncharacterized protein</fullName>
    </submittedName>
</protein>